<feature type="region of interest" description="Disordered" evidence="1">
    <location>
        <begin position="50"/>
        <end position="81"/>
    </location>
</feature>
<protein>
    <submittedName>
        <fullName evidence="2">Uncharacterized protein</fullName>
    </submittedName>
</protein>
<dbReference type="Proteomes" id="UP000314294">
    <property type="component" value="Unassembled WGS sequence"/>
</dbReference>
<proteinExistence type="predicted"/>
<organism evidence="2 3">
    <name type="scientific">Liparis tanakae</name>
    <name type="common">Tanaka's snailfish</name>
    <dbReference type="NCBI Taxonomy" id="230148"/>
    <lineage>
        <taxon>Eukaryota</taxon>
        <taxon>Metazoa</taxon>
        <taxon>Chordata</taxon>
        <taxon>Craniata</taxon>
        <taxon>Vertebrata</taxon>
        <taxon>Euteleostomi</taxon>
        <taxon>Actinopterygii</taxon>
        <taxon>Neopterygii</taxon>
        <taxon>Teleostei</taxon>
        <taxon>Neoteleostei</taxon>
        <taxon>Acanthomorphata</taxon>
        <taxon>Eupercaria</taxon>
        <taxon>Perciformes</taxon>
        <taxon>Cottioidei</taxon>
        <taxon>Cottales</taxon>
        <taxon>Liparidae</taxon>
        <taxon>Liparis</taxon>
    </lineage>
</organism>
<name>A0A4Z2FES6_9TELE</name>
<reference evidence="2 3" key="1">
    <citation type="submission" date="2019-03" db="EMBL/GenBank/DDBJ databases">
        <title>First draft genome of Liparis tanakae, snailfish: a comprehensive survey of snailfish specific genes.</title>
        <authorList>
            <person name="Kim W."/>
            <person name="Song I."/>
            <person name="Jeong J.-H."/>
            <person name="Kim D."/>
            <person name="Kim S."/>
            <person name="Ryu S."/>
            <person name="Song J.Y."/>
            <person name="Lee S.K."/>
        </authorList>
    </citation>
    <scope>NUCLEOTIDE SEQUENCE [LARGE SCALE GENOMIC DNA]</scope>
    <source>
        <tissue evidence="2">Muscle</tissue>
    </source>
</reference>
<sequence length="81" mass="9176">MATRFPEPNKLGDWCGLHDAKQRSTSTNHSEKWACPKVTARNFLTGYEAISNYRDPDPPGQTQTHLDRPTWTDPPGLTHLD</sequence>
<gene>
    <name evidence="2" type="ORF">EYF80_050374</name>
</gene>
<evidence type="ECO:0000256" key="1">
    <source>
        <dbReference type="SAM" id="MobiDB-lite"/>
    </source>
</evidence>
<evidence type="ECO:0000313" key="2">
    <source>
        <dbReference type="EMBL" id="TNN39451.1"/>
    </source>
</evidence>
<keyword evidence="3" id="KW-1185">Reference proteome</keyword>
<dbReference type="AlphaFoldDB" id="A0A4Z2FES6"/>
<comment type="caution">
    <text evidence="2">The sequence shown here is derived from an EMBL/GenBank/DDBJ whole genome shotgun (WGS) entry which is preliminary data.</text>
</comment>
<accession>A0A4Z2FES6</accession>
<evidence type="ECO:0000313" key="3">
    <source>
        <dbReference type="Proteomes" id="UP000314294"/>
    </source>
</evidence>
<dbReference type="EMBL" id="SRLO01001278">
    <property type="protein sequence ID" value="TNN39451.1"/>
    <property type="molecule type" value="Genomic_DNA"/>
</dbReference>